<evidence type="ECO:0000256" key="4">
    <source>
        <dbReference type="ARBA" id="ARBA00040563"/>
    </source>
</evidence>
<dbReference type="SUPFAM" id="SSF50978">
    <property type="entry name" value="WD40 repeat-like"/>
    <property type="match status" value="1"/>
</dbReference>
<dbReference type="Gene3D" id="2.130.10.10">
    <property type="entry name" value="YVTN repeat-like/Quinoprotein amine dehydrogenase"/>
    <property type="match status" value="2"/>
</dbReference>
<dbReference type="Pfam" id="PF12894">
    <property type="entry name" value="ANAPC4_WD40"/>
    <property type="match status" value="1"/>
</dbReference>
<dbReference type="InterPro" id="IPR024977">
    <property type="entry name" value="Apc4-like_WD40_dom"/>
</dbReference>
<dbReference type="Pfam" id="PF05859">
    <property type="entry name" value="Mis12"/>
    <property type="match status" value="1"/>
</dbReference>
<gene>
    <name evidence="8" type="ORF">E3P99_01079</name>
</gene>
<dbReference type="AlphaFoldDB" id="A0A4T0FSD7"/>
<dbReference type="Proteomes" id="UP000310189">
    <property type="component" value="Unassembled WGS sequence"/>
</dbReference>
<dbReference type="SMART" id="SM00320">
    <property type="entry name" value="WD40"/>
    <property type="match status" value="5"/>
</dbReference>
<keyword evidence="1" id="KW-0853">WD repeat</keyword>
<feature type="domain" description="Anaphase-promoting complex subunit 4-like WD40" evidence="7">
    <location>
        <begin position="956"/>
        <end position="1001"/>
    </location>
</feature>
<comment type="similarity">
    <text evidence="3">Belongs to the WD repeat ASA1 family.</text>
</comment>
<accession>A0A4T0FSD7</accession>
<evidence type="ECO:0000256" key="1">
    <source>
        <dbReference type="ARBA" id="ARBA00022574"/>
    </source>
</evidence>
<keyword evidence="9" id="KW-1185">Reference proteome</keyword>
<evidence type="ECO:0000256" key="6">
    <source>
        <dbReference type="SAM" id="Phobius"/>
    </source>
</evidence>
<dbReference type="GO" id="GO:0000278">
    <property type="term" value="P:mitotic cell cycle"/>
    <property type="evidence" value="ECO:0007669"/>
    <property type="project" value="InterPro"/>
</dbReference>
<evidence type="ECO:0000313" key="9">
    <source>
        <dbReference type="Proteomes" id="UP000310189"/>
    </source>
</evidence>
<dbReference type="Pfam" id="PF00400">
    <property type="entry name" value="WD40"/>
    <property type="match status" value="1"/>
</dbReference>
<evidence type="ECO:0000256" key="3">
    <source>
        <dbReference type="ARBA" id="ARBA00037931"/>
    </source>
</evidence>
<comment type="caution">
    <text evidence="8">The sequence shown here is derived from an EMBL/GenBank/DDBJ whole genome shotgun (WGS) entry which is preliminary data.</text>
</comment>
<feature type="transmembrane region" description="Helical" evidence="6">
    <location>
        <begin position="338"/>
        <end position="361"/>
    </location>
</feature>
<keyword evidence="2" id="KW-0677">Repeat</keyword>
<feature type="transmembrane region" description="Helical" evidence="6">
    <location>
        <begin position="110"/>
        <end position="128"/>
    </location>
</feature>
<dbReference type="GO" id="GO:0005634">
    <property type="term" value="C:nucleus"/>
    <property type="evidence" value="ECO:0007669"/>
    <property type="project" value="InterPro"/>
</dbReference>
<dbReference type="InterPro" id="IPR001680">
    <property type="entry name" value="WD40_rpt"/>
</dbReference>
<evidence type="ECO:0000259" key="7">
    <source>
        <dbReference type="Pfam" id="PF12894"/>
    </source>
</evidence>
<dbReference type="InterPro" id="IPR015943">
    <property type="entry name" value="WD40/YVTN_repeat-like_dom_sf"/>
</dbReference>
<feature type="transmembrane region" description="Helical" evidence="6">
    <location>
        <begin position="134"/>
        <end position="154"/>
    </location>
</feature>
<keyword evidence="6" id="KW-1133">Transmembrane helix</keyword>
<dbReference type="InterPro" id="IPR008685">
    <property type="entry name" value="Centromere_Mis12"/>
</dbReference>
<dbReference type="GO" id="GO:0000775">
    <property type="term" value="C:chromosome, centromeric region"/>
    <property type="evidence" value="ECO:0007669"/>
    <property type="project" value="InterPro"/>
</dbReference>
<keyword evidence="6" id="KW-0812">Transmembrane</keyword>
<proteinExistence type="inferred from homology"/>
<dbReference type="EMBL" id="SPNW01000012">
    <property type="protein sequence ID" value="TIA91431.1"/>
    <property type="molecule type" value="Genomic_DNA"/>
</dbReference>
<dbReference type="OrthoDB" id="7668193at2759"/>
<reference evidence="8 9" key="1">
    <citation type="submission" date="2019-03" db="EMBL/GenBank/DDBJ databases">
        <title>Sequencing 23 genomes of Wallemia ichthyophaga.</title>
        <authorList>
            <person name="Gostincar C."/>
        </authorList>
    </citation>
    <scope>NUCLEOTIDE SEQUENCE [LARGE SCALE GENOMIC DNA]</scope>
    <source>
        <strain evidence="8 9">EXF-5753</strain>
    </source>
</reference>
<evidence type="ECO:0000313" key="8">
    <source>
        <dbReference type="EMBL" id="TIA91431.1"/>
    </source>
</evidence>
<organism evidence="8 9">
    <name type="scientific">Wallemia hederae</name>
    <dbReference type="NCBI Taxonomy" id="1540922"/>
    <lineage>
        <taxon>Eukaryota</taxon>
        <taxon>Fungi</taxon>
        <taxon>Dikarya</taxon>
        <taxon>Basidiomycota</taxon>
        <taxon>Wallemiomycotina</taxon>
        <taxon>Wallemiomycetes</taxon>
        <taxon>Wallemiales</taxon>
        <taxon>Wallemiaceae</taxon>
        <taxon>Wallemia</taxon>
    </lineage>
</organism>
<sequence>MSVLPHNAFYNASRHKNAKTNQNSIKLHKLVGNTPSHASQATRTSHSSLPGNHSSSSLHSLKHPPKHFNSSPPRYPITRNNSHIRNYQNSTSNLRFCFGGSLLTSKDNPTAFIISIILVLGLPAVFFARVAPDVWYTLSPAVPIIGAYLTLLVWSSLIKTAFADPGILPKDVDKNPSDTYPRDITLRDGLAGVTILHFSLSASQLLSPSLTLLPSQLYTSTNSRTTPEYRPLVIINSTTIEQLRSKALTKAQKEEKSNANANANTVHNPFTTDLKHSNTNTHFNPFSQGVLSNVLWMACRPGSNYSHVNFAERAYGDARDSADVGDYLYTCDLSLTQLLFPVILILILIFYLVLVPAATLFCYTKFLTGHFGYTPLALVDDYVNHFNEPVGGIMDAIEDFFVAILAEQGLDIDSDGKSQNEVRGGIHRLQTLLEHLIDKNVDKLEIYLLRNILTIPSELGCTPTAFLPHYRALDVADGDEESTHVGMAALEEKRDELTKLEKINRKLRSIHRIKQRNITRLDKETEQRRGVLAYLRNAADKHVTLSANLRSLHNNHLQLKESDPFAISLQETSNNDSTHAHRDKALWQFGRIGYLNWQTGRLVKDESVNLICIYWAIPPPLFLSSMTSAALSQPVSSKSNTLPPPPPPPPTPLFVIRTHTTSISATALSPTALHLASGDDDGVVALSAMRTMRCDRRWQAHSGTVLSLEWLQSDKVGCKGREKTEKDAKEGETGSRLRLLTHGRDSMVRLWMLAGMEGADGADDGGVDVADNDTDTTSQPTLLHEFYVNALNFCNVSLCNGRYLAAAHLADSARVDIWDLDGANGVDRIHRSIGVDSEDKRAADGRGDTKTGLCMKLHLYQSGHRLRLLSGYEDGSLILYECDNGSHWNVLWRVRKHLETVMGLCVSYDLRYAYSVSVDRHIVRYELDGGGDSNNKNSTNSTQSTIFNTPTNGHASIAVRRDGRLLAVGCWSGSVQLYSAKSGKLVGVLDLHRQSVSTLAFSPLSKDETEAEVQELDNSVIERPLHELLVTGARDDRVAVYAVDL</sequence>
<dbReference type="InterPro" id="IPR036322">
    <property type="entry name" value="WD40_repeat_dom_sf"/>
</dbReference>
<name>A0A4T0FSD7_9BASI</name>
<feature type="compositionally biased region" description="Polar residues" evidence="5">
    <location>
        <begin position="34"/>
        <end position="44"/>
    </location>
</feature>
<evidence type="ECO:0000256" key="5">
    <source>
        <dbReference type="SAM" id="MobiDB-lite"/>
    </source>
</evidence>
<dbReference type="PANTHER" id="PTHR19854">
    <property type="entry name" value="TRANSDUCIN BETA-LIKE 3"/>
    <property type="match status" value="1"/>
</dbReference>
<feature type="compositionally biased region" description="Polar residues" evidence="5">
    <location>
        <begin position="68"/>
        <end position="81"/>
    </location>
</feature>
<dbReference type="PANTHER" id="PTHR19854:SF1">
    <property type="entry name" value="GUANINE NUCLEOTIDE-BINDING PROTEIN SUBUNIT BETA-LIKE PROTEIN 1"/>
    <property type="match status" value="1"/>
</dbReference>
<evidence type="ECO:0000256" key="2">
    <source>
        <dbReference type="ARBA" id="ARBA00022737"/>
    </source>
</evidence>
<protein>
    <recommendedName>
        <fullName evidence="4">ASTRA-associated protein 1</fullName>
    </recommendedName>
</protein>
<feature type="region of interest" description="Disordered" evidence="5">
    <location>
        <begin position="34"/>
        <end position="81"/>
    </location>
</feature>
<feature type="compositionally biased region" description="Low complexity" evidence="5">
    <location>
        <begin position="45"/>
        <end position="59"/>
    </location>
</feature>
<keyword evidence="6" id="KW-0472">Membrane</keyword>